<dbReference type="Pfam" id="PF04195">
    <property type="entry name" value="Transposase_28"/>
    <property type="match status" value="1"/>
</dbReference>
<name>A0A6L2JKC7_TANCI</name>
<feature type="domain" description="Transposase (putative) gypsy type" evidence="1">
    <location>
        <begin position="310"/>
        <end position="370"/>
    </location>
</feature>
<accession>A0A6L2JKC7</accession>
<evidence type="ECO:0000313" key="2">
    <source>
        <dbReference type="EMBL" id="GEU37132.1"/>
    </source>
</evidence>
<evidence type="ECO:0000259" key="1">
    <source>
        <dbReference type="Pfam" id="PF04195"/>
    </source>
</evidence>
<organism evidence="2">
    <name type="scientific">Tanacetum cinerariifolium</name>
    <name type="common">Dalmatian daisy</name>
    <name type="synonym">Chrysanthemum cinerariifolium</name>
    <dbReference type="NCBI Taxonomy" id="118510"/>
    <lineage>
        <taxon>Eukaryota</taxon>
        <taxon>Viridiplantae</taxon>
        <taxon>Streptophyta</taxon>
        <taxon>Embryophyta</taxon>
        <taxon>Tracheophyta</taxon>
        <taxon>Spermatophyta</taxon>
        <taxon>Magnoliopsida</taxon>
        <taxon>eudicotyledons</taxon>
        <taxon>Gunneridae</taxon>
        <taxon>Pentapetalae</taxon>
        <taxon>asterids</taxon>
        <taxon>campanulids</taxon>
        <taxon>Asterales</taxon>
        <taxon>Asteraceae</taxon>
        <taxon>Asteroideae</taxon>
        <taxon>Anthemideae</taxon>
        <taxon>Anthemidinae</taxon>
        <taxon>Tanacetum</taxon>
    </lineage>
</organism>
<dbReference type="PANTHER" id="PTHR31099">
    <property type="entry name" value="OS06G0165300 PROTEIN"/>
    <property type="match status" value="1"/>
</dbReference>
<dbReference type="PANTHER" id="PTHR31099:SF41">
    <property type="entry name" value="TRANSPOSASE (PUTATIVE), GYPSY TYPE-RELATED"/>
    <property type="match status" value="1"/>
</dbReference>
<reference evidence="2" key="1">
    <citation type="journal article" date="2019" name="Sci. Rep.">
        <title>Draft genome of Tanacetum cinerariifolium, the natural source of mosquito coil.</title>
        <authorList>
            <person name="Yamashiro T."/>
            <person name="Shiraishi A."/>
            <person name="Satake H."/>
            <person name="Nakayama K."/>
        </authorList>
    </citation>
    <scope>NUCLEOTIDE SEQUENCE</scope>
</reference>
<proteinExistence type="predicted"/>
<protein>
    <submittedName>
        <fullName evidence="2">Putative transposase (Putative), gypsy type</fullName>
    </submittedName>
</protein>
<sequence length="592" mass="67496">MANILKDIQCAGSDTRTPMLDRTDFASWKQCIRLYCRAKENRVNILKSINEGPFKMGTVQEPLAEGTEGAPHLGDTIHDYYVRFAKLINDTRNIKMTMSRMQLNSKFINNMLPKWGRFVTAVKLNRGLRDSNCDQLYAYLKQHEAHVNENKMMLDRFTQHIVDPLVLMSNVSHQQHYSQSSSTLPSTMFRVDRIEVKGPIHWVEVQLDDCDAFDSDVDEAPTVQTMFMVNLSSADPVYDEAGPSVGQLSGKDLLVIVAADIDCLPLGFDPFLLFTMSNITNIKFVLTQKGLDVFCHKFHILEDVLPHTRFFEYANFRLPLSTFLVNMLRHYRINLSQLSVITASKFSHFEILCRVHNIEPTFRFFRCFYVNSKNKGWMSFSKRSDSDVVCYTKPIDSLKHWNGHFFWVDSFACSASFSWHTDNNVPRDPFPKSTEFNMDHYVVLVAHSDPFWKFLEPFLCLVGMSRYYTLDEDNYLSFLHDDGTDIDLLAFIQVTDPTKVKVGERERAEGEAKLLDSTVGHVVSLLPIALARANSELEASVDRLFDEGVGTYQGVSTIGGGQEAETGLVTGVRIITDENVVDEKPKCLQVKD</sequence>
<dbReference type="AlphaFoldDB" id="A0A6L2JKC7"/>
<comment type="caution">
    <text evidence="2">The sequence shown here is derived from an EMBL/GenBank/DDBJ whole genome shotgun (WGS) entry which is preliminary data.</text>
</comment>
<dbReference type="InterPro" id="IPR007321">
    <property type="entry name" value="Transposase_28"/>
</dbReference>
<gene>
    <name evidence="2" type="ORF">Tci_009110</name>
</gene>
<dbReference type="EMBL" id="BKCJ010000891">
    <property type="protein sequence ID" value="GEU37132.1"/>
    <property type="molecule type" value="Genomic_DNA"/>
</dbReference>